<dbReference type="SMART" id="SM00064">
    <property type="entry name" value="FYVE"/>
    <property type="match status" value="1"/>
</dbReference>
<dbReference type="InterPro" id="IPR035969">
    <property type="entry name" value="Rab-GAP_TBC_sf"/>
</dbReference>
<dbReference type="OrthoDB" id="294251at2759"/>
<evidence type="ECO:0000256" key="4">
    <source>
        <dbReference type="PROSITE-ProRule" id="PRU00091"/>
    </source>
</evidence>
<dbReference type="Gene3D" id="1.10.472.80">
    <property type="entry name" value="Ypt/Rab-GAP domain of gyp1p, domain 3"/>
    <property type="match status" value="1"/>
</dbReference>
<dbReference type="InterPro" id="IPR000306">
    <property type="entry name" value="Znf_FYVE"/>
</dbReference>
<dbReference type="KEGG" id="spar:SPRG_04496"/>
<dbReference type="GeneID" id="24126939"/>
<keyword evidence="8" id="KW-1185">Reference proteome</keyword>
<dbReference type="SUPFAM" id="SSF47923">
    <property type="entry name" value="Ypt/Rab-GAP domain of gyp1p"/>
    <property type="match status" value="2"/>
</dbReference>
<dbReference type="Proteomes" id="UP000030745">
    <property type="component" value="Unassembled WGS sequence"/>
</dbReference>
<dbReference type="InterPro" id="IPR050302">
    <property type="entry name" value="Rab_GAP_TBC_domain"/>
</dbReference>
<organism evidence="7 8">
    <name type="scientific">Saprolegnia parasitica (strain CBS 223.65)</name>
    <dbReference type="NCBI Taxonomy" id="695850"/>
    <lineage>
        <taxon>Eukaryota</taxon>
        <taxon>Sar</taxon>
        <taxon>Stramenopiles</taxon>
        <taxon>Oomycota</taxon>
        <taxon>Saprolegniomycetes</taxon>
        <taxon>Saprolegniales</taxon>
        <taxon>Saprolegniaceae</taxon>
        <taxon>Saprolegnia</taxon>
    </lineage>
</organism>
<protein>
    <recommendedName>
        <fullName evidence="9">FYVE-type domain-containing protein</fullName>
    </recommendedName>
</protein>
<dbReference type="Gene3D" id="3.30.40.10">
    <property type="entry name" value="Zinc/RING finger domain, C3HC4 (zinc finger)"/>
    <property type="match status" value="1"/>
</dbReference>
<evidence type="ECO:0000313" key="8">
    <source>
        <dbReference type="Proteomes" id="UP000030745"/>
    </source>
</evidence>
<dbReference type="InterPro" id="IPR017455">
    <property type="entry name" value="Znf_FYVE-rel"/>
</dbReference>
<evidence type="ECO:0008006" key="9">
    <source>
        <dbReference type="Google" id="ProtNLM"/>
    </source>
</evidence>
<dbReference type="SUPFAM" id="SSF57903">
    <property type="entry name" value="FYVE/PHD zinc finger"/>
    <property type="match status" value="1"/>
</dbReference>
<evidence type="ECO:0000256" key="2">
    <source>
        <dbReference type="ARBA" id="ARBA00022771"/>
    </source>
</evidence>
<reference evidence="7 8" key="1">
    <citation type="journal article" date="2013" name="PLoS Genet.">
        <title>Distinctive expansion of potential virulence genes in the genome of the oomycete fish pathogen Saprolegnia parasitica.</title>
        <authorList>
            <person name="Jiang R.H."/>
            <person name="de Bruijn I."/>
            <person name="Haas B.J."/>
            <person name="Belmonte R."/>
            <person name="Lobach L."/>
            <person name="Christie J."/>
            <person name="van den Ackerveken G."/>
            <person name="Bottin A."/>
            <person name="Bulone V."/>
            <person name="Diaz-Moreno S.M."/>
            <person name="Dumas B."/>
            <person name="Fan L."/>
            <person name="Gaulin E."/>
            <person name="Govers F."/>
            <person name="Grenville-Briggs L.J."/>
            <person name="Horner N.R."/>
            <person name="Levin J.Z."/>
            <person name="Mammella M."/>
            <person name="Meijer H.J."/>
            <person name="Morris P."/>
            <person name="Nusbaum C."/>
            <person name="Oome S."/>
            <person name="Phillips A.J."/>
            <person name="van Rooyen D."/>
            <person name="Rzeszutek E."/>
            <person name="Saraiva M."/>
            <person name="Secombes C.J."/>
            <person name="Seidl M.F."/>
            <person name="Snel B."/>
            <person name="Stassen J.H."/>
            <person name="Sykes S."/>
            <person name="Tripathy S."/>
            <person name="van den Berg H."/>
            <person name="Vega-Arreguin J.C."/>
            <person name="Wawra S."/>
            <person name="Young S.K."/>
            <person name="Zeng Q."/>
            <person name="Dieguez-Uribeondo J."/>
            <person name="Russ C."/>
            <person name="Tyler B.M."/>
            <person name="van West P."/>
        </authorList>
    </citation>
    <scope>NUCLEOTIDE SEQUENCE [LARGE SCALE GENOMIC DNA]</scope>
    <source>
        <strain evidence="7 8">CBS 223.65</strain>
    </source>
</reference>
<dbReference type="AlphaFoldDB" id="A0A067CVQ5"/>
<dbReference type="OMA" id="PDTICTT"/>
<dbReference type="Gene3D" id="1.10.8.270">
    <property type="entry name" value="putative rabgap domain of human tbc1 domain family member 14 like domains"/>
    <property type="match status" value="1"/>
</dbReference>
<evidence type="ECO:0000313" key="7">
    <source>
        <dbReference type="EMBL" id="KDO30596.1"/>
    </source>
</evidence>
<dbReference type="PROSITE" id="PS50086">
    <property type="entry name" value="TBC_RABGAP"/>
    <property type="match status" value="1"/>
</dbReference>
<keyword evidence="3" id="KW-0862">Zinc</keyword>
<keyword evidence="2 4" id="KW-0863">Zinc-finger</keyword>
<dbReference type="InterPro" id="IPR013083">
    <property type="entry name" value="Znf_RING/FYVE/PHD"/>
</dbReference>
<dbReference type="RefSeq" id="XP_012198810.1">
    <property type="nucleotide sequence ID" value="XM_012343420.1"/>
</dbReference>
<dbReference type="GO" id="GO:0031267">
    <property type="term" value="F:small GTPase binding"/>
    <property type="evidence" value="ECO:0007669"/>
    <property type="project" value="TreeGrafter"/>
</dbReference>
<accession>A0A067CVQ5</accession>
<dbReference type="GO" id="GO:0008270">
    <property type="term" value="F:zinc ion binding"/>
    <property type="evidence" value="ECO:0007669"/>
    <property type="project" value="UniProtKB-KW"/>
</dbReference>
<dbReference type="PANTHER" id="PTHR47219:SF9">
    <property type="entry name" value="GTPASE ACTIVATING PROTEIN AND CENTROSOME-ASSOCIATED, ISOFORM B"/>
    <property type="match status" value="1"/>
</dbReference>
<dbReference type="Pfam" id="PF00566">
    <property type="entry name" value="RabGAP-TBC"/>
    <property type="match status" value="1"/>
</dbReference>
<name>A0A067CVQ5_SAPPC</name>
<evidence type="ECO:0000256" key="1">
    <source>
        <dbReference type="ARBA" id="ARBA00022723"/>
    </source>
</evidence>
<feature type="domain" description="Rab-GAP TBC" evidence="5">
    <location>
        <begin position="420"/>
        <end position="666"/>
    </location>
</feature>
<gene>
    <name evidence="7" type="ORF">SPRG_04496</name>
</gene>
<keyword evidence="1" id="KW-0479">Metal-binding</keyword>
<evidence type="ECO:0000259" key="6">
    <source>
        <dbReference type="PROSITE" id="PS50178"/>
    </source>
</evidence>
<dbReference type="InterPro" id="IPR011011">
    <property type="entry name" value="Znf_FYVE_PHD"/>
</dbReference>
<dbReference type="GO" id="GO:0005096">
    <property type="term" value="F:GTPase activator activity"/>
    <property type="evidence" value="ECO:0007669"/>
    <property type="project" value="TreeGrafter"/>
</dbReference>
<dbReference type="VEuPathDB" id="FungiDB:SPRG_04496"/>
<dbReference type="InterPro" id="IPR000195">
    <property type="entry name" value="Rab-GAP-TBC_dom"/>
</dbReference>
<dbReference type="Pfam" id="PF01363">
    <property type="entry name" value="FYVE"/>
    <property type="match status" value="1"/>
</dbReference>
<dbReference type="EMBL" id="KK583201">
    <property type="protein sequence ID" value="KDO30596.1"/>
    <property type="molecule type" value="Genomic_DNA"/>
</dbReference>
<dbReference type="SMART" id="SM00164">
    <property type="entry name" value="TBC"/>
    <property type="match status" value="1"/>
</dbReference>
<dbReference type="PANTHER" id="PTHR47219">
    <property type="entry name" value="RAB GTPASE-ACTIVATING PROTEIN 1-LIKE"/>
    <property type="match status" value="1"/>
</dbReference>
<evidence type="ECO:0000256" key="3">
    <source>
        <dbReference type="ARBA" id="ARBA00022833"/>
    </source>
</evidence>
<sequence>MRLATKTQMHLRPSFSFEPSVVVPVDASSLVAENDVPAKYHRALSVVSAIFNKYYNGSHRAVDVDVARRLVAHEDVLFSIQCHIEQGPAAIHREKKTSEVRDITAQAHHSTPWFALCGGYLNGPGSVMREWDKLGEMAPEAAMNEYVVLVDRLLPGWDDQSEFPVARQDRFWQDDAVRSACSVCEAPFTVHNRRHHCRMCFDIFCHLCTASQVELLLSRGAPPRKYRVCGACKASIDNDKGLAEVRRLVTENRRIKDAIQALAKTTETQVAAQAAVVAKLRAEATHLGCDVAKLEAITAAKLGASPSRTMEEVKTPPAHKFKPSESVEACAQLRLAHRQLGMCLKVAEVRSKKALESLHIAMVVYEEAIRHKKIRWHPVAAGALPYLSVFDLAMLSQTCKTLHAYIAKHDLQRKAIAQQAFPACFRPQMWLSRLCSDSDTNKFICDLAEALTSALSLEYDSDQAVQWYSIMPKSSPIWSEAYGLILERCGAIGNLEHDKQIVADVGRTFGRSAVRKTKRREREADPYEGLDREPKKDSLINVLRAFTSTNATVGYCQGMNFLAAFMLANVEWNEAQAFWLLAAMAVSPTYEIMDMYKPGVPLLNLRFFQLHMLVKQWLPAVHAHFEAQDFHVSMCASGWFMTLFTNFDTLPPDAVVRVMDGFVVYGWKMIFRVALALLTYLESAILAADLEAIVDLFYNLDDGALILHPEYLVHAANKIKVTNSMLQALQDDYDELYPSNLGATLSPRHETAGSTPALPMLKLTSASIDDVGPDTICTTS</sequence>
<feature type="domain" description="FYVE-type" evidence="6">
    <location>
        <begin position="175"/>
        <end position="237"/>
    </location>
</feature>
<evidence type="ECO:0000259" key="5">
    <source>
        <dbReference type="PROSITE" id="PS50086"/>
    </source>
</evidence>
<dbReference type="PROSITE" id="PS50178">
    <property type="entry name" value="ZF_FYVE"/>
    <property type="match status" value="1"/>
</dbReference>
<proteinExistence type="predicted"/>